<evidence type="ECO:0000256" key="2">
    <source>
        <dbReference type="ARBA" id="ARBA00022801"/>
    </source>
</evidence>
<dbReference type="SFLD" id="SFLDS00003">
    <property type="entry name" value="Haloacid_Dehalogenase"/>
    <property type="match status" value="1"/>
</dbReference>
<accession>A0A496PL80</accession>
<gene>
    <name evidence="4" type="ORF">DWQ67_00015</name>
</gene>
<dbReference type="NCBIfam" id="TIGR01549">
    <property type="entry name" value="HAD-SF-IA-v1"/>
    <property type="match status" value="1"/>
</dbReference>
<dbReference type="InterPro" id="IPR006439">
    <property type="entry name" value="HAD-SF_hydro_IA"/>
</dbReference>
<dbReference type="EMBL" id="QQXL01000001">
    <property type="protein sequence ID" value="RKW71292.1"/>
    <property type="molecule type" value="Genomic_DNA"/>
</dbReference>
<dbReference type="PANTHER" id="PTHR46470">
    <property type="entry name" value="N-ACYLNEURAMINATE-9-PHOSPHATASE"/>
    <property type="match status" value="1"/>
</dbReference>
<dbReference type="GO" id="GO:0016787">
    <property type="term" value="F:hydrolase activity"/>
    <property type="evidence" value="ECO:0007669"/>
    <property type="project" value="UniProtKB-KW"/>
</dbReference>
<reference evidence="4 5" key="1">
    <citation type="submission" date="2018-07" db="EMBL/GenBank/DDBJ databases">
        <title>Arthrobacter sp. nov., isolated from raw cow's milk with high bacterial count.</title>
        <authorList>
            <person name="Hahne J."/>
            <person name="Isele D."/>
            <person name="Lipski A."/>
        </authorList>
    </citation>
    <scope>NUCLEOTIDE SEQUENCE [LARGE SCALE GENOMIC DNA]</scope>
    <source>
        <strain evidence="4 5">JZ R-183</strain>
    </source>
</reference>
<dbReference type="Pfam" id="PF00702">
    <property type="entry name" value="Hydrolase"/>
    <property type="match status" value="1"/>
</dbReference>
<evidence type="ECO:0000313" key="5">
    <source>
        <dbReference type="Proteomes" id="UP000273119"/>
    </source>
</evidence>
<dbReference type="GO" id="GO:0044281">
    <property type="term" value="P:small molecule metabolic process"/>
    <property type="evidence" value="ECO:0007669"/>
    <property type="project" value="UniProtKB-ARBA"/>
</dbReference>
<evidence type="ECO:0000313" key="4">
    <source>
        <dbReference type="EMBL" id="RKW71292.1"/>
    </source>
</evidence>
<dbReference type="NCBIfam" id="TIGR01509">
    <property type="entry name" value="HAD-SF-IA-v3"/>
    <property type="match status" value="1"/>
</dbReference>
<dbReference type="RefSeq" id="WP_121483556.1">
    <property type="nucleotide sequence ID" value="NZ_QQXL01000001.1"/>
</dbReference>
<organism evidence="4 5">
    <name type="scientific">Galactobacter caseinivorans</name>
    <dbReference type="NCBI Taxonomy" id="2676123"/>
    <lineage>
        <taxon>Bacteria</taxon>
        <taxon>Bacillati</taxon>
        <taxon>Actinomycetota</taxon>
        <taxon>Actinomycetes</taxon>
        <taxon>Micrococcales</taxon>
        <taxon>Micrococcaceae</taxon>
        <taxon>Galactobacter</taxon>
    </lineage>
</organism>
<dbReference type="InterPro" id="IPR051400">
    <property type="entry name" value="HAD-like_hydrolase"/>
</dbReference>
<proteinExistence type="predicted"/>
<dbReference type="AlphaFoldDB" id="A0A496PL80"/>
<comment type="cofactor">
    <cofactor evidence="1">
        <name>Mg(2+)</name>
        <dbReference type="ChEBI" id="CHEBI:18420"/>
    </cofactor>
</comment>
<sequence>MARAWRVTLLCRPRAILLDLDGTLLDHENASGKALLEALEATGLGPRVHGAPEAALSRWHSLEVQHFQRYLDGELSFEEQRVIRTREFLESYGVADLDRAATLRWFDRYRAQYQAAWRPFADVHPFLNAVAALERPPALAIVSNGEQAQQEAKLVALGLEGIRLFTSSALGVPKPDPGLFHQVCQALGVRSDEAWFIGDDRDVDAVGAQAAGLHGVWLDRHGIEVAPVPPSPAAWPARTTTLANVLHWIGAAR</sequence>
<dbReference type="PANTHER" id="PTHR46470:SF4">
    <property type="entry name" value="5-AMINO-6-(5-PHOSPHO-D-RIBITYLAMINO)URACIL PHOSPHATASE YIGB"/>
    <property type="match status" value="1"/>
</dbReference>
<keyword evidence="3" id="KW-0460">Magnesium</keyword>
<dbReference type="Gene3D" id="3.40.50.1000">
    <property type="entry name" value="HAD superfamily/HAD-like"/>
    <property type="match status" value="1"/>
</dbReference>
<dbReference type="Gene3D" id="1.20.120.710">
    <property type="entry name" value="Haloacid dehalogenase hydrolase-like domain"/>
    <property type="match status" value="1"/>
</dbReference>
<protein>
    <submittedName>
        <fullName evidence="4">HAD family hydrolase</fullName>
    </submittedName>
</protein>
<comment type="caution">
    <text evidence="4">The sequence shown here is derived from an EMBL/GenBank/DDBJ whole genome shotgun (WGS) entry which is preliminary data.</text>
</comment>
<dbReference type="SFLD" id="SFLDG01129">
    <property type="entry name" value="C1.5:_HAD__Beta-PGM__Phosphata"/>
    <property type="match status" value="1"/>
</dbReference>
<name>A0A496PL80_9MICC</name>
<dbReference type="InterPro" id="IPR023214">
    <property type="entry name" value="HAD_sf"/>
</dbReference>
<keyword evidence="2 4" id="KW-0378">Hydrolase</keyword>
<dbReference type="SUPFAM" id="SSF56784">
    <property type="entry name" value="HAD-like"/>
    <property type="match status" value="1"/>
</dbReference>
<evidence type="ECO:0000256" key="1">
    <source>
        <dbReference type="ARBA" id="ARBA00001946"/>
    </source>
</evidence>
<dbReference type="Proteomes" id="UP000273119">
    <property type="component" value="Unassembled WGS sequence"/>
</dbReference>
<dbReference type="InterPro" id="IPR036412">
    <property type="entry name" value="HAD-like_sf"/>
</dbReference>
<evidence type="ECO:0000256" key="3">
    <source>
        <dbReference type="ARBA" id="ARBA00022842"/>
    </source>
</evidence>
<keyword evidence="5" id="KW-1185">Reference proteome</keyword>